<comment type="caution">
    <text evidence="1">The sequence shown here is derived from an EMBL/GenBank/DDBJ whole genome shotgun (WGS) entry which is preliminary data.</text>
</comment>
<dbReference type="RefSeq" id="WP_237825626.1">
    <property type="nucleotide sequence ID" value="NZ_JAKLTQ010000020.1"/>
</dbReference>
<dbReference type="Proteomes" id="UP001165368">
    <property type="component" value="Unassembled WGS sequence"/>
</dbReference>
<organism evidence="1 2">
    <name type="scientific">Arthrobacter hankyongi</name>
    <dbReference type="NCBI Taxonomy" id="2904801"/>
    <lineage>
        <taxon>Bacteria</taxon>
        <taxon>Bacillati</taxon>
        <taxon>Actinomycetota</taxon>
        <taxon>Actinomycetes</taxon>
        <taxon>Micrococcales</taxon>
        <taxon>Micrococcaceae</taxon>
        <taxon>Arthrobacter</taxon>
    </lineage>
</organism>
<evidence type="ECO:0000313" key="1">
    <source>
        <dbReference type="EMBL" id="MCG2624125.1"/>
    </source>
</evidence>
<keyword evidence="2" id="KW-1185">Reference proteome</keyword>
<sequence length="79" mass="8268">MVDIAGMIKALAPDELEEIRSAGPLGPLSASSVAAIDRAAGGPGEGRGYYVYPESDRAGWTHTVVLRRDVVAEIFGPTL</sequence>
<evidence type="ECO:0000313" key="2">
    <source>
        <dbReference type="Proteomes" id="UP001165368"/>
    </source>
</evidence>
<proteinExistence type="predicted"/>
<reference evidence="1" key="1">
    <citation type="submission" date="2022-01" db="EMBL/GenBank/DDBJ databases">
        <authorList>
            <person name="Jo J.-H."/>
            <person name="Im W.-T."/>
        </authorList>
    </citation>
    <scope>NUCLEOTIDE SEQUENCE</scope>
    <source>
        <strain evidence="1">I2-34</strain>
    </source>
</reference>
<protein>
    <submittedName>
        <fullName evidence="1">Uncharacterized protein</fullName>
    </submittedName>
</protein>
<name>A0ABS9LBS9_9MICC</name>
<gene>
    <name evidence="1" type="ORF">LVY72_19750</name>
</gene>
<accession>A0ABS9LBS9</accession>
<dbReference type="EMBL" id="JAKLTQ010000020">
    <property type="protein sequence ID" value="MCG2624125.1"/>
    <property type="molecule type" value="Genomic_DNA"/>
</dbReference>